<evidence type="ECO:0000256" key="2">
    <source>
        <dbReference type="SAM" id="Phobius"/>
    </source>
</evidence>
<organism evidence="4 5">
    <name type="scientific">Chaetomidium leptoderma</name>
    <dbReference type="NCBI Taxonomy" id="669021"/>
    <lineage>
        <taxon>Eukaryota</taxon>
        <taxon>Fungi</taxon>
        <taxon>Dikarya</taxon>
        <taxon>Ascomycota</taxon>
        <taxon>Pezizomycotina</taxon>
        <taxon>Sordariomycetes</taxon>
        <taxon>Sordariomycetidae</taxon>
        <taxon>Sordariales</taxon>
        <taxon>Chaetomiaceae</taxon>
        <taxon>Chaetomidium</taxon>
    </lineage>
</organism>
<comment type="caution">
    <text evidence="4">The sequence shown here is derived from an EMBL/GenBank/DDBJ whole genome shotgun (WGS) entry which is preliminary data.</text>
</comment>
<dbReference type="AlphaFoldDB" id="A0AAN6ZQX9"/>
<evidence type="ECO:0000256" key="1">
    <source>
        <dbReference type="SAM" id="MobiDB-lite"/>
    </source>
</evidence>
<feature type="signal peptide" evidence="3">
    <location>
        <begin position="1"/>
        <end position="20"/>
    </location>
</feature>
<sequence length="336" mass="33506">MASLKHHLLTLALLGTTATAHMQMTYPPPLKSKNNPNAGADVDYSMTSPLKADGSDFPCKGYLSLLGTPAGKPVAAWSAGGTYNFSIAGGAAHGGGSCQAALSVDGGKTFRVVHSYEGGCPGQGESSFAFAVPPDTPATTTGGAVFAWTWFNHLGNREMYMNCAVVDITAAGGGGHGGSGGNVAFASRPGLFTANIGNGCTTVDSADVKFPNPGPDVDSGGSATPPVGSCGAGASSGGGSGSGSGSGSGGNSGEGSTSTEVSPASSSTPSYSHGGGQSTPYQTPTSPPMPVTDDPGKGWTPGNDWPDWFQSDAPRTAGRAYLIVFLLVLLFAYHLI</sequence>
<reference evidence="4" key="2">
    <citation type="submission" date="2023-05" db="EMBL/GenBank/DDBJ databases">
        <authorList>
            <consortium name="Lawrence Berkeley National Laboratory"/>
            <person name="Steindorff A."/>
            <person name="Hensen N."/>
            <person name="Bonometti L."/>
            <person name="Westerberg I."/>
            <person name="Brannstrom I.O."/>
            <person name="Guillou S."/>
            <person name="Cros-Aarteil S."/>
            <person name="Calhoun S."/>
            <person name="Haridas S."/>
            <person name="Kuo A."/>
            <person name="Mondo S."/>
            <person name="Pangilinan J."/>
            <person name="Riley R."/>
            <person name="Labutti K."/>
            <person name="Andreopoulos B."/>
            <person name="Lipzen A."/>
            <person name="Chen C."/>
            <person name="Yanf M."/>
            <person name="Daum C."/>
            <person name="Ng V."/>
            <person name="Clum A."/>
            <person name="Ohm R."/>
            <person name="Martin F."/>
            <person name="Silar P."/>
            <person name="Natvig D."/>
            <person name="Lalanne C."/>
            <person name="Gautier V."/>
            <person name="Ament-Velasquez S.L."/>
            <person name="Kruys A."/>
            <person name="Hutchinson M.I."/>
            <person name="Powell A.J."/>
            <person name="Barry K."/>
            <person name="Miller A.N."/>
            <person name="Grigoriev I.V."/>
            <person name="Debuchy R."/>
            <person name="Gladieux P."/>
            <person name="Thoren M.H."/>
            <person name="Johannesson H."/>
        </authorList>
    </citation>
    <scope>NUCLEOTIDE SEQUENCE</scope>
    <source>
        <strain evidence="4">CBS 538.74</strain>
    </source>
</reference>
<keyword evidence="2" id="KW-0472">Membrane</keyword>
<dbReference type="Proteomes" id="UP001302745">
    <property type="component" value="Unassembled WGS sequence"/>
</dbReference>
<dbReference type="PANTHER" id="PTHR36182:SF1">
    <property type="entry name" value="PROTEIN, PUTATIVE (AFU_ORTHOLOGUE AFUA_6G10930)-RELATED"/>
    <property type="match status" value="1"/>
</dbReference>
<evidence type="ECO:0000313" key="5">
    <source>
        <dbReference type="Proteomes" id="UP001302745"/>
    </source>
</evidence>
<feature type="region of interest" description="Disordered" evidence="1">
    <location>
        <begin position="207"/>
        <end position="302"/>
    </location>
</feature>
<evidence type="ECO:0000256" key="3">
    <source>
        <dbReference type="SAM" id="SignalP"/>
    </source>
</evidence>
<evidence type="ECO:0000313" key="4">
    <source>
        <dbReference type="EMBL" id="KAK4148505.1"/>
    </source>
</evidence>
<feature type="transmembrane region" description="Helical" evidence="2">
    <location>
        <begin position="318"/>
        <end position="335"/>
    </location>
</feature>
<keyword evidence="3" id="KW-0732">Signal</keyword>
<evidence type="ECO:0008006" key="6">
    <source>
        <dbReference type="Google" id="ProtNLM"/>
    </source>
</evidence>
<proteinExistence type="predicted"/>
<dbReference type="PANTHER" id="PTHR36182">
    <property type="entry name" value="PROTEIN, PUTATIVE (AFU_ORTHOLOGUE AFUA_6G10930)-RELATED"/>
    <property type="match status" value="1"/>
</dbReference>
<protein>
    <recommendedName>
        <fullName evidence="6">Extracellular protein</fullName>
    </recommendedName>
</protein>
<keyword evidence="2" id="KW-0812">Transmembrane</keyword>
<dbReference type="Gene3D" id="2.70.50.70">
    <property type="match status" value="1"/>
</dbReference>
<reference evidence="4" key="1">
    <citation type="journal article" date="2023" name="Mol. Phylogenet. Evol.">
        <title>Genome-scale phylogeny and comparative genomics of the fungal order Sordariales.</title>
        <authorList>
            <person name="Hensen N."/>
            <person name="Bonometti L."/>
            <person name="Westerberg I."/>
            <person name="Brannstrom I.O."/>
            <person name="Guillou S."/>
            <person name="Cros-Aarteil S."/>
            <person name="Calhoun S."/>
            <person name="Haridas S."/>
            <person name="Kuo A."/>
            <person name="Mondo S."/>
            <person name="Pangilinan J."/>
            <person name="Riley R."/>
            <person name="LaButti K."/>
            <person name="Andreopoulos B."/>
            <person name="Lipzen A."/>
            <person name="Chen C."/>
            <person name="Yan M."/>
            <person name="Daum C."/>
            <person name="Ng V."/>
            <person name="Clum A."/>
            <person name="Steindorff A."/>
            <person name="Ohm R.A."/>
            <person name="Martin F."/>
            <person name="Silar P."/>
            <person name="Natvig D.O."/>
            <person name="Lalanne C."/>
            <person name="Gautier V."/>
            <person name="Ament-Velasquez S.L."/>
            <person name="Kruys A."/>
            <person name="Hutchinson M.I."/>
            <person name="Powell A.J."/>
            <person name="Barry K."/>
            <person name="Miller A.N."/>
            <person name="Grigoriev I.V."/>
            <person name="Debuchy R."/>
            <person name="Gladieux P."/>
            <person name="Hiltunen Thoren M."/>
            <person name="Johannesson H."/>
        </authorList>
    </citation>
    <scope>NUCLEOTIDE SEQUENCE</scope>
    <source>
        <strain evidence="4">CBS 538.74</strain>
    </source>
</reference>
<gene>
    <name evidence="4" type="ORF">C8A00DRAFT_47647</name>
</gene>
<name>A0AAN6ZQX9_9PEZI</name>
<dbReference type="EMBL" id="MU857352">
    <property type="protein sequence ID" value="KAK4148505.1"/>
    <property type="molecule type" value="Genomic_DNA"/>
</dbReference>
<feature type="compositionally biased region" description="Low complexity" evidence="1">
    <location>
        <begin position="254"/>
        <end position="284"/>
    </location>
</feature>
<keyword evidence="5" id="KW-1185">Reference proteome</keyword>
<feature type="compositionally biased region" description="Gly residues" evidence="1">
    <location>
        <begin position="230"/>
        <end position="253"/>
    </location>
</feature>
<feature type="chain" id="PRO_5042858741" description="Extracellular protein" evidence="3">
    <location>
        <begin position="21"/>
        <end position="336"/>
    </location>
</feature>
<keyword evidence="2" id="KW-1133">Transmembrane helix</keyword>
<accession>A0AAN6ZQX9</accession>